<keyword evidence="1" id="KW-0732">Signal</keyword>
<dbReference type="InterPro" id="IPR050490">
    <property type="entry name" value="Bact_solute-bd_prot1"/>
</dbReference>
<feature type="chain" id="PRO_5038455517" evidence="1">
    <location>
        <begin position="27"/>
        <end position="437"/>
    </location>
</feature>
<name>A0A1C0AL08_9ACTN</name>
<feature type="signal peptide" evidence="1">
    <location>
        <begin position="1"/>
        <end position="26"/>
    </location>
</feature>
<dbReference type="PANTHER" id="PTHR43649">
    <property type="entry name" value="ARABINOSE-BINDING PROTEIN-RELATED"/>
    <property type="match status" value="1"/>
</dbReference>
<accession>A0A1C0AL08</accession>
<dbReference type="PROSITE" id="PS51257">
    <property type="entry name" value="PROKAR_LIPOPROTEIN"/>
    <property type="match status" value="1"/>
</dbReference>
<proteinExistence type="predicted"/>
<dbReference type="InterPro" id="IPR006059">
    <property type="entry name" value="SBP"/>
</dbReference>
<comment type="caution">
    <text evidence="2">The sequence shown here is derived from an EMBL/GenBank/DDBJ whole genome shotgun (WGS) entry which is preliminary data.</text>
</comment>
<dbReference type="SUPFAM" id="SSF53850">
    <property type="entry name" value="Periplasmic binding protein-like II"/>
    <property type="match status" value="1"/>
</dbReference>
<dbReference type="Proteomes" id="UP000093501">
    <property type="component" value="Unassembled WGS sequence"/>
</dbReference>
<dbReference type="PANTHER" id="PTHR43649:SF32">
    <property type="entry name" value="SUGAR BINDING SECRETED PROTEIN"/>
    <property type="match status" value="1"/>
</dbReference>
<reference evidence="3" key="1">
    <citation type="submission" date="2016-07" db="EMBL/GenBank/DDBJ databases">
        <authorList>
            <person name="Florea S."/>
            <person name="Webb J.S."/>
            <person name="Jaromczyk J."/>
            <person name="Schardl C.L."/>
        </authorList>
    </citation>
    <scope>NUCLEOTIDE SEQUENCE [LARGE SCALE GENOMIC DNA]</scope>
    <source>
        <strain evidence="3">IPBSL-7</strain>
    </source>
</reference>
<dbReference type="Gene3D" id="3.40.190.10">
    <property type="entry name" value="Periplasmic binding protein-like II"/>
    <property type="match status" value="1"/>
</dbReference>
<keyword evidence="3" id="KW-1185">Reference proteome</keyword>
<protein>
    <submittedName>
        <fullName evidence="2">ABC transporter substrate-binding protein</fullName>
    </submittedName>
</protein>
<dbReference type="AlphaFoldDB" id="A0A1C0AL08"/>
<evidence type="ECO:0000313" key="2">
    <source>
        <dbReference type="EMBL" id="OCL33377.1"/>
    </source>
</evidence>
<evidence type="ECO:0000313" key="3">
    <source>
        <dbReference type="Proteomes" id="UP000093501"/>
    </source>
</evidence>
<gene>
    <name evidence="2" type="ORF">BCR15_06040</name>
</gene>
<sequence>MVRAAIRNLAAVACVGALLTACSSGNGTTPDATQNGSASADPNEKVTLTVATFNEFGYEELFEEYMADNPNVTIEARKAATSNEARDNMNTRLAAGSGLADIEAIEIDWLTELMQYPDKFVDLADPELDGRWLDWKSAAVTTEDGKVIGYGTDIGPEAICYRADLFEKAGFPTDREEVADLLEGDWDTYFNVGKDFVAKSGGVAWFDSASATFQGMVNQVENPFENSDGTPIPLSENDEIKAIYDDIATAATDDNLSAGLAQWSEDWTNAFQTDKFATMLCPGWMLGVIEGNAQGVEGWDIANVFPGGGGNWGGSYLTVPEQGANHEQAKKLAAWLTAPEQQIKAFQAKGTFPSQVEALEDPALLDQTNAFFNDAPTGQILAERAKAIEVAPFKGPNYFALAQLVTDALNRLDVEGTDDAAGSWDKALEAYNALGLS</sequence>
<dbReference type="Pfam" id="PF13416">
    <property type="entry name" value="SBP_bac_8"/>
    <property type="match status" value="1"/>
</dbReference>
<evidence type="ECO:0000256" key="1">
    <source>
        <dbReference type="SAM" id="SignalP"/>
    </source>
</evidence>
<dbReference type="EMBL" id="MBQD01000022">
    <property type="protein sequence ID" value="OCL33377.1"/>
    <property type="molecule type" value="Genomic_DNA"/>
</dbReference>
<organism evidence="2 3">
    <name type="scientific">Tessaracoccus lapidicaptus</name>
    <dbReference type="NCBI Taxonomy" id="1427523"/>
    <lineage>
        <taxon>Bacteria</taxon>
        <taxon>Bacillati</taxon>
        <taxon>Actinomycetota</taxon>
        <taxon>Actinomycetes</taxon>
        <taxon>Propionibacteriales</taxon>
        <taxon>Propionibacteriaceae</taxon>
        <taxon>Tessaracoccus</taxon>
    </lineage>
</organism>